<dbReference type="GeneID" id="59339018"/>
<proteinExistence type="inferred from homology"/>
<evidence type="ECO:0000313" key="9">
    <source>
        <dbReference type="Proteomes" id="UP000593566"/>
    </source>
</evidence>
<comment type="similarity">
    <text evidence="2">Belongs to the bacterial ribosomal protein bL32 family.</text>
</comment>
<dbReference type="InterPro" id="IPR002677">
    <property type="entry name" value="Ribosomal_bL32"/>
</dbReference>
<evidence type="ECO:0000256" key="1">
    <source>
        <dbReference type="ARBA" id="ARBA00004173"/>
    </source>
</evidence>
<keyword evidence="3" id="KW-0809">Transit peptide</keyword>
<dbReference type="RefSeq" id="XP_037153114.1">
    <property type="nucleotide sequence ID" value="XM_037301480.1"/>
</dbReference>
<dbReference type="Proteomes" id="UP000593566">
    <property type="component" value="Unassembled WGS sequence"/>
</dbReference>
<comment type="caution">
    <text evidence="8">The sequence shown here is derived from an EMBL/GenBank/DDBJ whole genome shotgun (WGS) entry which is preliminary data.</text>
</comment>
<keyword evidence="5" id="KW-0496">Mitochondrion</keyword>
<evidence type="ECO:0000256" key="7">
    <source>
        <dbReference type="ARBA" id="ARBA00039935"/>
    </source>
</evidence>
<evidence type="ECO:0000313" key="8">
    <source>
        <dbReference type="EMBL" id="KAF6224054.1"/>
    </source>
</evidence>
<name>A0A8H6CIE1_9LECA</name>
<evidence type="ECO:0000256" key="4">
    <source>
        <dbReference type="ARBA" id="ARBA00022980"/>
    </source>
</evidence>
<evidence type="ECO:0000256" key="3">
    <source>
        <dbReference type="ARBA" id="ARBA00022946"/>
    </source>
</evidence>
<dbReference type="NCBIfam" id="TIGR01031">
    <property type="entry name" value="rpmF_bact"/>
    <property type="match status" value="1"/>
</dbReference>
<accession>A0A8H6CIE1</accession>
<evidence type="ECO:0000256" key="6">
    <source>
        <dbReference type="ARBA" id="ARBA00023274"/>
    </source>
</evidence>
<dbReference type="InterPro" id="IPR011332">
    <property type="entry name" value="Ribosomal_zn-bd"/>
</dbReference>
<dbReference type="EMBL" id="JACCJB010000009">
    <property type="protein sequence ID" value="KAF6224054.1"/>
    <property type="molecule type" value="Genomic_DNA"/>
</dbReference>
<keyword evidence="9" id="KW-1185">Reference proteome</keyword>
<protein>
    <recommendedName>
        <fullName evidence="7">Large ribosomal subunit protein bL32m</fullName>
    </recommendedName>
</protein>
<keyword evidence="6" id="KW-0687">Ribonucleoprotein</keyword>
<organism evidence="8 9">
    <name type="scientific">Letharia lupina</name>
    <dbReference type="NCBI Taxonomy" id="560253"/>
    <lineage>
        <taxon>Eukaryota</taxon>
        <taxon>Fungi</taxon>
        <taxon>Dikarya</taxon>
        <taxon>Ascomycota</taxon>
        <taxon>Pezizomycotina</taxon>
        <taxon>Lecanoromycetes</taxon>
        <taxon>OSLEUM clade</taxon>
        <taxon>Lecanoromycetidae</taxon>
        <taxon>Lecanorales</taxon>
        <taxon>Lecanorineae</taxon>
        <taxon>Parmeliaceae</taxon>
        <taxon>Letharia</taxon>
    </lineage>
</organism>
<dbReference type="GO" id="GO:0006412">
    <property type="term" value="P:translation"/>
    <property type="evidence" value="ECO:0007669"/>
    <property type="project" value="InterPro"/>
</dbReference>
<dbReference type="InterPro" id="IPR051991">
    <property type="entry name" value="Mitoribosomal_protein_bL32"/>
</dbReference>
<gene>
    <name evidence="8" type="ORF">HO133_010628</name>
</gene>
<dbReference type="AlphaFoldDB" id="A0A8H6CIE1"/>
<dbReference type="SUPFAM" id="SSF57829">
    <property type="entry name" value="Zn-binding ribosomal proteins"/>
    <property type="match status" value="1"/>
</dbReference>
<dbReference type="Pfam" id="PF01783">
    <property type="entry name" value="Ribosomal_L32p"/>
    <property type="match status" value="1"/>
</dbReference>
<evidence type="ECO:0000256" key="2">
    <source>
        <dbReference type="ARBA" id="ARBA00008560"/>
    </source>
</evidence>
<dbReference type="PANTHER" id="PTHR21026:SF2">
    <property type="entry name" value="LARGE RIBOSOMAL SUBUNIT PROTEIN BL32M"/>
    <property type="match status" value="1"/>
</dbReference>
<sequence>MSTVTRFDVPSILAGLWESILRAVPKKKTSHRKKRQRFMAGKALKDVTALNKCSACGNVKRAHLLCPFCVNEIRDMWGEKGSEGSKETTATVDA</sequence>
<comment type="subcellular location">
    <subcellularLocation>
        <location evidence="1">Mitochondrion</location>
    </subcellularLocation>
</comment>
<dbReference type="GO" id="GO:0005762">
    <property type="term" value="C:mitochondrial large ribosomal subunit"/>
    <property type="evidence" value="ECO:0007669"/>
    <property type="project" value="TreeGrafter"/>
</dbReference>
<evidence type="ECO:0000256" key="5">
    <source>
        <dbReference type="ARBA" id="ARBA00023128"/>
    </source>
</evidence>
<dbReference type="PANTHER" id="PTHR21026">
    <property type="entry name" value="39S RIBOSOMAL PROTEIN L32, MITOCHONDRIAL"/>
    <property type="match status" value="1"/>
</dbReference>
<keyword evidence="4" id="KW-0689">Ribosomal protein</keyword>
<dbReference type="GO" id="GO:0003735">
    <property type="term" value="F:structural constituent of ribosome"/>
    <property type="evidence" value="ECO:0007669"/>
    <property type="project" value="InterPro"/>
</dbReference>
<reference evidence="8 9" key="1">
    <citation type="journal article" date="2020" name="Genomics">
        <title>Complete, high-quality genomes from long-read metagenomic sequencing of two wolf lichen thalli reveals enigmatic genome architecture.</title>
        <authorList>
            <person name="McKenzie S.K."/>
            <person name="Walston R.F."/>
            <person name="Allen J.L."/>
        </authorList>
    </citation>
    <scope>NUCLEOTIDE SEQUENCE [LARGE SCALE GENOMIC DNA]</scope>
    <source>
        <strain evidence="8">WasteWater1</strain>
    </source>
</reference>